<dbReference type="InterPro" id="IPR023780">
    <property type="entry name" value="Chromo_domain"/>
</dbReference>
<dbReference type="SUPFAM" id="SSF54160">
    <property type="entry name" value="Chromo domain-like"/>
    <property type="match status" value="1"/>
</dbReference>
<evidence type="ECO:0000256" key="2">
    <source>
        <dbReference type="ARBA" id="ARBA00023242"/>
    </source>
</evidence>
<dbReference type="InterPro" id="IPR000953">
    <property type="entry name" value="Chromo/chromo_shadow_dom"/>
</dbReference>
<evidence type="ECO:0000259" key="4">
    <source>
        <dbReference type="PROSITE" id="PS50013"/>
    </source>
</evidence>
<feature type="compositionally biased region" description="Basic and acidic residues" evidence="3">
    <location>
        <begin position="150"/>
        <end position="171"/>
    </location>
</feature>
<dbReference type="SMART" id="SM00298">
    <property type="entry name" value="CHROMO"/>
    <property type="match status" value="1"/>
</dbReference>
<feature type="non-terminal residue" evidence="5">
    <location>
        <position position="210"/>
    </location>
</feature>
<dbReference type="OrthoDB" id="5376140at2759"/>
<organism evidence="5 6">
    <name type="scientific">Eubucco bourcierii</name>
    <name type="common">red-headed barbet</name>
    <dbReference type="NCBI Taxonomy" id="91767"/>
    <lineage>
        <taxon>Eukaryota</taxon>
        <taxon>Metazoa</taxon>
        <taxon>Chordata</taxon>
        <taxon>Craniata</taxon>
        <taxon>Vertebrata</taxon>
        <taxon>Euteleostomi</taxon>
        <taxon>Archelosauria</taxon>
        <taxon>Archosauria</taxon>
        <taxon>Dinosauria</taxon>
        <taxon>Saurischia</taxon>
        <taxon>Theropoda</taxon>
        <taxon>Coelurosauria</taxon>
        <taxon>Aves</taxon>
        <taxon>Neognathae</taxon>
        <taxon>Neoaves</taxon>
        <taxon>Telluraves</taxon>
        <taxon>Coraciimorphae</taxon>
        <taxon>Piciformes</taxon>
        <taxon>Ramphastidae</taxon>
        <taxon>Eubucco</taxon>
    </lineage>
</organism>
<dbReference type="InterPro" id="IPR017984">
    <property type="entry name" value="Chromo_dom_subgr"/>
</dbReference>
<comment type="caution">
    <text evidence="5">The sequence shown here is derived from an EMBL/GenBank/DDBJ whole genome shotgun (WGS) entry which is preliminary data.</text>
</comment>
<keyword evidence="6" id="KW-1185">Reference proteome</keyword>
<feature type="domain" description="Chromo" evidence="4">
    <location>
        <begin position="8"/>
        <end position="67"/>
    </location>
</feature>
<sequence length="210" mass="24370">EEEEEDVFEVEKILDVKTEGGEILYKVRWKGYTSDDDTWEPEVHLKDCKEVLLEFRKKILDNKPKPVKKETQKLSLNDDVFEAESDSDWQSETKDDVLPKKKKKKSKDGEDGAADDLKKKKPKSAKLKEKPAECENSSDTLILESKPKKRTSETKEDLKDPKKQRKEDTKEVRKKKGELKDVKTKSREDLKENKKSQKEKPGGVQFDSES</sequence>
<feature type="region of interest" description="Disordered" evidence="3">
    <location>
        <begin position="64"/>
        <end position="210"/>
    </location>
</feature>
<feature type="compositionally biased region" description="Basic and acidic residues" evidence="3">
    <location>
        <begin position="107"/>
        <end position="118"/>
    </location>
</feature>
<dbReference type="PRINTS" id="PR00504">
    <property type="entry name" value="CHROMODOMAIN"/>
</dbReference>
<evidence type="ECO:0000256" key="3">
    <source>
        <dbReference type="SAM" id="MobiDB-lite"/>
    </source>
</evidence>
<comment type="subcellular location">
    <subcellularLocation>
        <location evidence="1">Nucleus</location>
    </subcellularLocation>
</comment>
<proteinExistence type="predicted"/>
<dbReference type="AlphaFoldDB" id="A0A7K8XUV4"/>
<dbReference type="PANTHER" id="PTHR22812">
    <property type="entry name" value="CHROMOBOX PROTEIN"/>
    <property type="match status" value="1"/>
</dbReference>
<gene>
    <name evidence="5" type="primary">Mphosph8</name>
    <name evidence="5" type="ORF">EUBBOU_R13668</name>
</gene>
<dbReference type="GO" id="GO:0005634">
    <property type="term" value="C:nucleus"/>
    <property type="evidence" value="ECO:0007669"/>
    <property type="project" value="UniProtKB-SubCell"/>
</dbReference>
<dbReference type="EMBL" id="VWZE01019674">
    <property type="protein sequence ID" value="NXF95115.1"/>
    <property type="molecule type" value="Genomic_DNA"/>
</dbReference>
<feature type="compositionally biased region" description="Basic and acidic residues" evidence="3">
    <location>
        <begin position="178"/>
        <end position="201"/>
    </location>
</feature>
<dbReference type="InterPro" id="IPR023779">
    <property type="entry name" value="Chromodomain_CS"/>
</dbReference>
<dbReference type="Gene3D" id="2.40.50.40">
    <property type="match status" value="1"/>
</dbReference>
<dbReference type="PROSITE" id="PS00598">
    <property type="entry name" value="CHROMO_1"/>
    <property type="match status" value="1"/>
</dbReference>
<accession>A0A7K8XUV4</accession>
<keyword evidence="2" id="KW-0539">Nucleus</keyword>
<evidence type="ECO:0000313" key="6">
    <source>
        <dbReference type="Proteomes" id="UP000583613"/>
    </source>
</evidence>
<dbReference type="Proteomes" id="UP000583613">
    <property type="component" value="Unassembled WGS sequence"/>
</dbReference>
<feature type="compositionally biased region" description="Acidic residues" evidence="3">
    <location>
        <begin position="79"/>
        <end position="89"/>
    </location>
</feature>
<dbReference type="PROSITE" id="PS50013">
    <property type="entry name" value="CHROMO_2"/>
    <property type="match status" value="1"/>
</dbReference>
<dbReference type="Pfam" id="PF00385">
    <property type="entry name" value="Chromo"/>
    <property type="match status" value="1"/>
</dbReference>
<feature type="non-terminal residue" evidence="5">
    <location>
        <position position="1"/>
    </location>
</feature>
<protein>
    <submittedName>
        <fullName evidence="5">MPP8 phase</fullName>
    </submittedName>
</protein>
<name>A0A7K8XUV4_9PICI</name>
<reference evidence="5 6" key="1">
    <citation type="submission" date="2019-09" db="EMBL/GenBank/DDBJ databases">
        <title>Bird 10,000 Genomes (B10K) Project - Family phase.</title>
        <authorList>
            <person name="Zhang G."/>
        </authorList>
    </citation>
    <scope>NUCLEOTIDE SEQUENCE [LARGE SCALE GENOMIC DNA]</scope>
    <source>
        <strain evidence="5">B10K-DU-001-04</strain>
        <tissue evidence="5">Muscle</tissue>
    </source>
</reference>
<dbReference type="InterPro" id="IPR051219">
    <property type="entry name" value="Heterochromatin_chromo-domain"/>
</dbReference>
<evidence type="ECO:0000256" key="1">
    <source>
        <dbReference type="ARBA" id="ARBA00004123"/>
    </source>
</evidence>
<dbReference type="InterPro" id="IPR016197">
    <property type="entry name" value="Chromo-like_dom_sf"/>
</dbReference>
<dbReference type="FunFam" id="2.40.50.40:FF:000022">
    <property type="entry name" value="M-phase phosphoprotein 8"/>
    <property type="match status" value="1"/>
</dbReference>
<evidence type="ECO:0000313" key="5">
    <source>
        <dbReference type="EMBL" id="NXF95115.1"/>
    </source>
</evidence>